<dbReference type="Proteomes" id="UP001139353">
    <property type="component" value="Unassembled WGS sequence"/>
</dbReference>
<reference evidence="3" key="1">
    <citation type="submission" date="2021-11" db="EMBL/GenBank/DDBJ databases">
        <title>BS-T2-15 a new species belonging to the Comamonadaceae family isolated from the soil of a French oak forest.</title>
        <authorList>
            <person name="Mieszkin S."/>
            <person name="Alain K."/>
        </authorList>
    </citation>
    <scope>NUCLEOTIDE SEQUENCE</scope>
    <source>
        <strain evidence="3">BS-T2-15</strain>
    </source>
</reference>
<keyword evidence="4" id="KW-1185">Reference proteome</keyword>
<dbReference type="InterPro" id="IPR025510">
    <property type="entry name" value="DUF4397"/>
</dbReference>
<comment type="caution">
    <text evidence="3">The sequence shown here is derived from an EMBL/GenBank/DDBJ whole genome shotgun (WGS) entry which is preliminary data.</text>
</comment>
<keyword evidence="1" id="KW-0732">Signal</keyword>
<dbReference type="EMBL" id="JAJLJH010000001">
    <property type="protein sequence ID" value="MCK9685434.1"/>
    <property type="molecule type" value="Genomic_DNA"/>
</dbReference>
<feature type="chain" id="PRO_5040846431" evidence="1">
    <location>
        <begin position="22"/>
        <end position="436"/>
    </location>
</feature>
<dbReference type="Pfam" id="PF14344">
    <property type="entry name" value="DUF4397"/>
    <property type="match status" value="1"/>
</dbReference>
<feature type="domain" description="DUF4397" evidence="2">
    <location>
        <begin position="31"/>
        <end position="150"/>
    </location>
</feature>
<evidence type="ECO:0000259" key="2">
    <source>
        <dbReference type="Pfam" id="PF14344"/>
    </source>
</evidence>
<gene>
    <name evidence="3" type="ORF">LPC04_06905</name>
</gene>
<feature type="signal peptide" evidence="1">
    <location>
        <begin position="1"/>
        <end position="21"/>
    </location>
</feature>
<name>A0A9X1YF92_9BURK</name>
<evidence type="ECO:0000313" key="4">
    <source>
        <dbReference type="Proteomes" id="UP001139353"/>
    </source>
</evidence>
<accession>A0A9X1YF92</accession>
<dbReference type="RefSeq" id="WP_275681437.1">
    <property type="nucleotide sequence ID" value="NZ_JAJLJH010000001.1"/>
</dbReference>
<organism evidence="3 4">
    <name type="scientific">Scleromatobacter humisilvae</name>
    <dbReference type="NCBI Taxonomy" id="2897159"/>
    <lineage>
        <taxon>Bacteria</taxon>
        <taxon>Pseudomonadati</taxon>
        <taxon>Pseudomonadota</taxon>
        <taxon>Betaproteobacteria</taxon>
        <taxon>Burkholderiales</taxon>
        <taxon>Sphaerotilaceae</taxon>
        <taxon>Scleromatobacter</taxon>
    </lineage>
</organism>
<dbReference type="AlphaFoldDB" id="A0A9X1YF92"/>
<proteinExistence type="predicted"/>
<evidence type="ECO:0000313" key="3">
    <source>
        <dbReference type="EMBL" id="MCK9685434.1"/>
    </source>
</evidence>
<protein>
    <submittedName>
        <fullName evidence="3">DUF4397 domain-containing protein</fullName>
    </submittedName>
</protein>
<evidence type="ECO:0000256" key="1">
    <source>
        <dbReference type="SAM" id="SignalP"/>
    </source>
</evidence>
<sequence>MRLKTWAASLAVALTLPFLHGCGNDDAQKGDVRIINATSEYASLDLYKQNSDGSDELVVGGTASNTASAYTAIDRGSYTFDIKGSTSAGAAIPVPGTIAKTDHYSIVTYLTGTTTKAQFLTDEDTDPASGNAKLRVFNAATSEAASVDVYLISGDCTSLAVTDTAFASAVTGLQTTYTQVTAPSSTGSTWNVCVFAAGDTSTLLLEITGLKLKDQEIATLILTHTAGGVLLNGSVLDQQGAYTAYASAIARVRVVADGDSPVTVTLGSTDLATAAPSPSVGDYVTVPIGAFSPTITVGSGTVSGVTLPAIAAGSDYTLLVTGTSSNPTAALISDNNTPSTNATNTVKVRVVNGLNTTNPSSVSATVDGKSVGTAAFQAASTYTNIPPSSGTSDVHAIITGATPADLIDKTFSAGGVYTIFIYGTLAAPVIAQVQDR</sequence>